<reference evidence="3 4" key="1">
    <citation type="submission" date="2019-01" db="EMBL/GenBank/DDBJ databases">
        <title>Genome sequencing of strain DFW100M-13.</title>
        <authorList>
            <person name="Heo J."/>
            <person name="Kim S.-J."/>
            <person name="Kim J.-S."/>
            <person name="Hong S.-B."/>
            <person name="Kwon S.-W."/>
        </authorList>
    </citation>
    <scope>NUCLEOTIDE SEQUENCE [LARGE SCALE GENOMIC DNA]</scope>
    <source>
        <strain evidence="3 4">DFW100M-13</strain>
    </source>
</reference>
<evidence type="ECO:0000256" key="2">
    <source>
        <dbReference type="ARBA" id="ARBA00049988"/>
    </source>
</evidence>
<dbReference type="PANTHER" id="PTHR35401">
    <property type="entry name" value="COPG FAMILY HELIX-TURN-HELIX PROTEIN-RELATED-RELATED"/>
    <property type="match status" value="1"/>
</dbReference>
<gene>
    <name evidence="3" type="ORF">ET475_08355</name>
</gene>
<dbReference type="GO" id="GO:0006355">
    <property type="term" value="P:regulation of DNA-templated transcription"/>
    <property type="evidence" value="ECO:0007669"/>
    <property type="project" value="InterPro"/>
</dbReference>
<dbReference type="OrthoDB" id="573898at2"/>
<evidence type="ECO:0000313" key="4">
    <source>
        <dbReference type="Proteomes" id="UP000293995"/>
    </source>
</evidence>
<dbReference type="EMBL" id="CP035494">
    <property type="protein sequence ID" value="QAY60002.1"/>
    <property type="molecule type" value="Genomic_DNA"/>
</dbReference>
<proteinExistence type="inferred from homology"/>
<protein>
    <submittedName>
        <fullName evidence="3">DUF1778 domain-containing protein</fullName>
    </submittedName>
</protein>
<dbReference type="InterPro" id="IPR014795">
    <property type="entry name" value="TacA_1-like"/>
</dbReference>
<dbReference type="Gene3D" id="1.20.5.780">
    <property type="entry name" value="Single helix bin"/>
    <property type="match status" value="1"/>
</dbReference>
<dbReference type="KEGG" id="mprt:ET475_08355"/>
<name>A0A4P6ECN8_9MICO</name>
<sequence length="91" mass="10327">MSTATKDSRLELRLSSSQKREIEQAASIEGRTVTEFSVPLLVAEATDVIRRQRELRMSDDAWEAFNEVLDQPAQSLAGLKELFRKPSVFED</sequence>
<evidence type="ECO:0000256" key="1">
    <source>
        <dbReference type="ARBA" id="ARBA00022649"/>
    </source>
</evidence>
<dbReference type="Pfam" id="PF08681">
    <property type="entry name" value="TacA1"/>
    <property type="match status" value="1"/>
</dbReference>
<keyword evidence="4" id="KW-1185">Reference proteome</keyword>
<comment type="similarity">
    <text evidence="2">Belongs to the TacA antitoxin family.</text>
</comment>
<keyword evidence="1" id="KW-1277">Toxin-antitoxin system</keyword>
<organism evidence="3 4">
    <name type="scientific">Microbacterium protaetiae</name>
    <dbReference type="NCBI Taxonomy" id="2509458"/>
    <lineage>
        <taxon>Bacteria</taxon>
        <taxon>Bacillati</taxon>
        <taxon>Actinomycetota</taxon>
        <taxon>Actinomycetes</taxon>
        <taxon>Micrococcales</taxon>
        <taxon>Microbacteriaceae</taxon>
        <taxon>Microbacterium</taxon>
    </lineage>
</organism>
<accession>A0A4P6ECN8</accession>
<dbReference type="Proteomes" id="UP000293995">
    <property type="component" value="Chromosome"/>
</dbReference>
<dbReference type="SUPFAM" id="SSF47598">
    <property type="entry name" value="Ribbon-helix-helix"/>
    <property type="match status" value="1"/>
</dbReference>
<dbReference type="InterPro" id="IPR010985">
    <property type="entry name" value="Ribbon_hlx_hlx"/>
</dbReference>
<evidence type="ECO:0000313" key="3">
    <source>
        <dbReference type="EMBL" id="QAY60002.1"/>
    </source>
</evidence>
<dbReference type="RefSeq" id="WP_129388508.1">
    <property type="nucleotide sequence ID" value="NZ_CP035494.1"/>
</dbReference>
<dbReference type="AlphaFoldDB" id="A0A4P6ECN8"/>